<organism evidence="2 4">
    <name type="scientific">Legionella quateirensis</name>
    <dbReference type="NCBI Taxonomy" id="45072"/>
    <lineage>
        <taxon>Bacteria</taxon>
        <taxon>Pseudomonadati</taxon>
        <taxon>Pseudomonadota</taxon>
        <taxon>Gammaproteobacteria</taxon>
        <taxon>Legionellales</taxon>
        <taxon>Legionellaceae</taxon>
        <taxon>Legionella</taxon>
    </lineage>
</organism>
<evidence type="ECO:0000313" key="1">
    <source>
        <dbReference type="EMBL" id="KTD43286.1"/>
    </source>
</evidence>
<proteinExistence type="predicted"/>
<reference evidence="2 4" key="2">
    <citation type="submission" date="2018-06" db="EMBL/GenBank/DDBJ databases">
        <authorList>
            <consortium name="Pathogen Informatics"/>
            <person name="Doyle S."/>
        </authorList>
    </citation>
    <scope>NUCLEOTIDE SEQUENCE [LARGE SCALE GENOMIC DNA]</scope>
    <source>
        <strain evidence="2 4">NCTC12376</strain>
    </source>
</reference>
<dbReference type="EMBL" id="LNYR01000048">
    <property type="protein sequence ID" value="KTD43286.1"/>
    <property type="molecule type" value="Genomic_DNA"/>
</dbReference>
<name>A0A378KUA8_9GAMM</name>
<keyword evidence="3" id="KW-1185">Reference proteome</keyword>
<dbReference type="AlphaFoldDB" id="A0A378KUA8"/>
<dbReference type="Proteomes" id="UP000254230">
    <property type="component" value="Unassembled WGS sequence"/>
</dbReference>
<evidence type="ECO:0000313" key="2">
    <source>
        <dbReference type="EMBL" id="STY18165.1"/>
    </source>
</evidence>
<protein>
    <submittedName>
        <fullName evidence="2">Uncharacterized protein</fullName>
    </submittedName>
</protein>
<sequence>MRKRVRLQGKGCIDRCSFEVQLVFFLVPSFEHSTTNYPKYHSKRVAVLTYTQADKPEAS</sequence>
<evidence type="ECO:0000313" key="3">
    <source>
        <dbReference type="Proteomes" id="UP000054639"/>
    </source>
</evidence>
<dbReference type="Proteomes" id="UP000054639">
    <property type="component" value="Unassembled WGS sequence"/>
</dbReference>
<dbReference type="EMBL" id="UGOW01000001">
    <property type="protein sequence ID" value="STY18165.1"/>
    <property type="molecule type" value="Genomic_DNA"/>
</dbReference>
<evidence type="ECO:0000313" key="4">
    <source>
        <dbReference type="Proteomes" id="UP000254230"/>
    </source>
</evidence>
<reference evidence="1 3" key="1">
    <citation type="submission" date="2015-11" db="EMBL/GenBank/DDBJ databases">
        <title>Genomic analysis of 38 Legionella species identifies large and diverse effector repertoires.</title>
        <authorList>
            <person name="Burstein D."/>
            <person name="Amaro F."/>
            <person name="Zusman T."/>
            <person name="Lifshitz Z."/>
            <person name="Cohen O."/>
            <person name="Gilbert J.A."/>
            <person name="Pupko T."/>
            <person name="Shuman H.A."/>
            <person name="Segal G."/>
        </authorList>
    </citation>
    <scope>NUCLEOTIDE SEQUENCE [LARGE SCALE GENOMIC DNA]</scope>
    <source>
        <strain evidence="1 3">ATCC 49507</strain>
    </source>
</reference>
<accession>A0A378KUA8</accession>
<gene>
    <name evidence="1" type="ORF">Lqua_3187</name>
    <name evidence="2" type="ORF">NCTC12376_01982</name>
</gene>